<gene>
    <name evidence="1" type="ORF">SAMN05444169_8290</name>
</gene>
<protein>
    <submittedName>
        <fullName evidence="1">Uncharacterized protein</fullName>
    </submittedName>
</protein>
<name>A0A1M5UBH5_9BRAD</name>
<evidence type="ECO:0000313" key="2">
    <source>
        <dbReference type="Proteomes" id="UP000190675"/>
    </source>
</evidence>
<accession>A0A1M5UBH5</accession>
<organism evidence="1 2">
    <name type="scientific">Bradyrhizobium erythrophlei</name>
    <dbReference type="NCBI Taxonomy" id="1437360"/>
    <lineage>
        <taxon>Bacteria</taxon>
        <taxon>Pseudomonadati</taxon>
        <taxon>Pseudomonadota</taxon>
        <taxon>Alphaproteobacteria</taxon>
        <taxon>Hyphomicrobiales</taxon>
        <taxon>Nitrobacteraceae</taxon>
        <taxon>Bradyrhizobium</taxon>
    </lineage>
</organism>
<dbReference type="EMBL" id="LT670818">
    <property type="protein sequence ID" value="SHH60196.1"/>
    <property type="molecule type" value="Genomic_DNA"/>
</dbReference>
<proteinExistence type="predicted"/>
<sequence>MASDDANVPSETAEQHDVLRHCEKCSAIMKQLGELPALSIRTAIRVFRCYACDHVAADRI</sequence>
<dbReference type="OrthoDB" id="8266048at2"/>
<reference evidence="1 2" key="1">
    <citation type="submission" date="2016-11" db="EMBL/GenBank/DDBJ databases">
        <authorList>
            <person name="Jaros S."/>
            <person name="Januszkiewicz K."/>
            <person name="Wedrychowicz H."/>
        </authorList>
    </citation>
    <scope>NUCLEOTIDE SEQUENCE [LARGE SCALE GENOMIC DNA]</scope>
    <source>
        <strain evidence="1 2">GAS242</strain>
    </source>
</reference>
<dbReference type="RefSeq" id="WP_079571638.1">
    <property type="nucleotide sequence ID" value="NZ_LT670818.1"/>
</dbReference>
<dbReference type="Proteomes" id="UP000190675">
    <property type="component" value="Chromosome I"/>
</dbReference>
<evidence type="ECO:0000313" key="1">
    <source>
        <dbReference type="EMBL" id="SHH60196.1"/>
    </source>
</evidence>
<dbReference type="AlphaFoldDB" id="A0A1M5UBH5"/>